<proteinExistence type="predicted"/>
<name>A0A381UCA0_9ZZZZ</name>
<reference evidence="1" key="1">
    <citation type="submission" date="2018-05" db="EMBL/GenBank/DDBJ databases">
        <authorList>
            <person name="Lanie J.A."/>
            <person name="Ng W.-L."/>
            <person name="Kazmierczak K.M."/>
            <person name="Andrzejewski T.M."/>
            <person name="Davidsen T.M."/>
            <person name="Wayne K.J."/>
            <person name="Tettelin H."/>
            <person name="Glass J.I."/>
            <person name="Rusch D."/>
            <person name="Podicherti R."/>
            <person name="Tsui H.-C.T."/>
            <person name="Winkler M.E."/>
        </authorList>
    </citation>
    <scope>NUCLEOTIDE SEQUENCE</scope>
</reference>
<accession>A0A381UCA0</accession>
<dbReference type="AlphaFoldDB" id="A0A381UCA0"/>
<evidence type="ECO:0000313" key="1">
    <source>
        <dbReference type="EMBL" id="SVA25779.1"/>
    </source>
</evidence>
<dbReference type="EMBL" id="UINC01006149">
    <property type="protein sequence ID" value="SVA25779.1"/>
    <property type="molecule type" value="Genomic_DNA"/>
</dbReference>
<protein>
    <submittedName>
        <fullName evidence="1">Uncharacterized protein</fullName>
    </submittedName>
</protein>
<sequence>MIDISYLLRTGYQIFTKWAIFSALEVVVVMESI</sequence>
<organism evidence="1">
    <name type="scientific">marine metagenome</name>
    <dbReference type="NCBI Taxonomy" id="408172"/>
    <lineage>
        <taxon>unclassified sequences</taxon>
        <taxon>metagenomes</taxon>
        <taxon>ecological metagenomes</taxon>
    </lineage>
</organism>
<gene>
    <name evidence="1" type="ORF">METZ01_LOCUS78633</name>
</gene>